<dbReference type="InterPro" id="IPR005502">
    <property type="entry name" value="Ribosyl_crysJ1"/>
</dbReference>
<dbReference type="InterPro" id="IPR036705">
    <property type="entry name" value="Ribosyl_crysJ1_sf"/>
</dbReference>
<organism evidence="2 3">
    <name type="scientific">Kitasatospora arboriphila</name>
    <dbReference type="NCBI Taxonomy" id="258052"/>
    <lineage>
        <taxon>Bacteria</taxon>
        <taxon>Bacillati</taxon>
        <taxon>Actinomycetota</taxon>
        <taxon>Actinomycetes</taxon>
        <taxon>Kitasatosporales</taxon>
        <taxon>Streptomycetaceae</taxon>
        <taxon>Kitasatospora</taxon>
    </lineage>
</organism>
<dbReference type="PANTHER" id="PTHR16222:SF12">
    <property type="entry name" value="ADP-RIBOSYLGLYCOHYDROLASE-RELATED"/>
    <property type="match status" value="1"/>
</dbReference>
<keyword evidence="3" id="KW-1185">Reference proteome</keyword>
<dbReference type="Gene3D" id="1.10.4080.10">
    <property type="entry name" value="ADP-ribosylation/Crystallin J1"/>
    <property type="match status" value="1"/>
</dbReference>
<evidence type="ECO:0000313" key="3">
    <source>
        <dbReference type="Proteomes" id="UP001499987"/>
    </source>
</evidence>
<evidence type="ECO:0008006" key="4">
    <source>
        <dbReference type="Google" id="ProtNLM"/>
    </source>
</evidence>
<dbReference type="Proteomes" id="UP001499987">
    <property type="component" value="Unassembled WGS sequence"/>
</dbReference>
<name>A0ABP4EF28_9ACTN</name>
<evidence type="ECO:0000313" key="2">
    <source>
        <dbReference type="EMBL" id="GAA1102429.1"/>
    </source>
</evidence>
<feature type="region of interest" description="Disordered" evidence="1">
    <location>
        <begin position="151"/>
        <end position="171"/>
    </location>
</feature>
<dbReference type="InterPro" id="IPR050792">
    <property type="entry name" value="ADP-ribosylglycohydrolase"/>
</dbReference>
<protein>
    <recommendedName>
        <fullName evidence="4">ADP-ribosylglycohydrolase family protein</fullName>
    </recommendedName>
</protein>
<dbReference type="RefSeq" id="WP_344626037.1">
    <property type="nucleotide sequence ID" value="NZ_BAAALD010000057.1"/>
</dbReference>
<comment type="caution">
    <text evidence="2">The sequence shown here is derived from an EMBL/GenBank/DDBJ whole genome shotgun (WGS) entry which is preliminary data.</text>
</comment>
<accession>A0ABP4EF28</accession>
<dbReference type="EMBL" id="BAAALD010000057">
    <property type="protein sequence ID" value="GAA1102429.1"/>
    <property type="molecule type" value="Genomic_DNA"/>
</dbReference>
<reference evidence="3" key="1">
    <citation type="journal article" date="2019" name="Int. J. Syst. Evol. Microbiol.">
        <title>The Global Catalogue of Microorganisms (GCM) 10K type strain sequencing project: providing services to taxonomists for standard genome sequencing and annotation.</title>
        <authorList>
            <consortium name="The Broad Institute Genomics Platform"/>
            <consortium name="The Broad Institute Genome Sequencing Center for Infectious Disease"/>
            <person name="Wu L."/>
            <person name="Ma J."/>
        </authorList>
    </citation>
    <scope>NUCLEOTIDE SEQUENCE [LARGE SCALE GENOMIC DNA]</scope>
    <source>
        <strain evidence="3">JCM 13002</strain>
    </source>
</reference>
<proteinExistence type="predicted"/>
<dbReference type="SUPFAM" id="SSF101478">
    <property type="entry name" value="ADP-ribosylglycohydrolase"/>
    <property type="match status" value="1"/>
</dbReference>
<dbReference type="PANTHER" id="PTHR16222">
    <property type="entry name" value="ADP-RIBOSYLGLYCOHYDROLASE"/>
    <property type="match status" value="1"/>
</dbReference>
<sequence>MGRLTWQETAAYRARLRGCLLGGAIGDALGNPIEMKSMVTVEAEHGPTGITGLVPDREGVIGRITDDTQMTLFSAEGWMQGYRRIQTKGLGGAETAMVKDAYLRWQETQRHPGPLPHEGLRHRWGNLREQQWLYARRAPGRACEFGLQEDHTPDAHAPVDGSPGPVNPDSKGCGSVMRSAPFGFTGAGIGGDGDRWAFELAARCSRITHGHPTAQLASGAFAAMISRLVDGVSLPDAVQNAMELLTRYPNHEETHAALQRAVALAEAGPATPRAVESLGGGWTAEEALAIGVYAALARTEFWKDRTPIESALLLAVNHSGDSDSTGSICGNLLGAHHGDAMLPPDWLARIEGRAAIAVVADDFAAVVHPGEKRPWVYSA</sequence>
<gene>
    <name evidence="2" type="ORF">GCM10009663_51300</name>
</gene>
<evidence type="ECO:0000256" key="1">
    <source>
        <dbReference type="SAM" id="MobiDB-lite"/>
    </source>
</evidence>
<dbReference type="Pfam" id="PF03747">
    <property type="entry name" value="ADP_ribosyl_GH"/>
    <property type="match status" value="1"/>
</dbReference>